<dbReference type="InterPro" id="IPR012132">
    <property type="entry name" value="GMC_OxRdtase"/>
</dbReference>
<dbReference type="SUPFAM" id="SSF51905">
    <property type="entry name" value="FAD/NAD(P)-binding domain"/>
    <property type="match status" value="1"/>
</dbReference>
<reference evidence="4" key="1">
    <citation type="journal article" date="2023" name="Insect Mol. Biol.">
        <title>Genome sequencing provides insights into the evolution of gene families encoding plant cell wall-degrading enzymes in longhorned beetles.</title>
        <authorList>
            <person name="Shin N.R."/>
            <person name="Okamura Y."/>
            <person name="Kirsch R."/>
            <person name="Pauchet Y."/>
        </authorList>
    </citation>
    <scope>NUCLEOTIDE SEQUENCE</scope>
    <source>
        <strain evidence="4">MMC_N1</strain>
    </source>
</reference>
<evidence type="ECO:0000313" key="4">
    <source>
        <dbReference type="EMBL" id="KAJ8985227.1"/>
    </source>
</evidence>
<organism evidence="4 5">
    <name type="scientific">Molorchus minor</name>
    <dbReference type="NCBI Taxonomy" id="1323400"/>
    <lineage>
        <taxon>Eukaryota</taxon>
        <taxon>Metazoa</taxon>
        <taxon>Ecdysozoa</taxon>
        <taxon>Arthropoda</taxon>
        <taxon>Hexapoda</taxon>
        <taxon>Insecta</taxon>
        <taxon>Pterygota</taxon>
        <taxon>Neoptera</taxon>
        <taxon>Endopterygota</taxon>
        <taxon>Coleoptera</taxon>
        <taxon>Polyphaga</taxon>
        <taxon>Cucujiformia</taxon>
        <taxon>Chrysomeloidea</taxon>
        <taxon>Cerambycidae</taxon>
        <taxon>Lamiinae</taxon>
        <taxon>Monochamini</taxon>
        <taxon>Molorchus</taxon>
    </lineage>
</organism>
<comment type="caution">
    <text evidence="4">The sequence shown here is derived from an EMBL/GenBank/DDBJ whole genome shotgun (WGS) entry which is preliminary data.</text>
</comment>
<dbReference type="Gene3D" id="3.30.560.10">
    <property type="entry name" value="Glucose Oxidase, domain 3"/>
    <property type="match status" value="1"/>
</dbReference>
<dbReference type="PANTHER" id="PTHR11552">
    <property type="entry name" value="GLUCOSE-METHANOL-CHOLINE GMC OXIDOREDUCTASE"/>
    <property type="match status" value="1"/>
</dbReference>
<feature type="domain" description="Glucose-methanol-choline oxidoreductase C-terminal" evidence="3">
    <location>
        <begin position="429"/>
        <end position="568"/>
    </location>
</feature>
<keyword evidence="5" id="KW-1185">Reference proteome</keyword>
<comment type="similarity">
    <text evidence="1">Belongs to the GMC oxidoreductase family.</text>
</comment>
<feature type="domain" description="Glucose-methanol-choline oxidoreductase N-terminal" evidence="2">
    <location>
        <begin position="203"/>
        <end position="328"/>
    </location>
</feature>
<dbReference type="Pfam" id="PF05199">
    <property type="entry name" value="GMC_oxred_C"/>
    <property type="match status" value="1"/>
</dbReference>
<evidence type="ECO:0000259" key="2">
    <source>
        <dbReference type="Pfam" id="PF00732"/>
    </source>
</evidence>
<dbReference type="InterPro" id="IPR036188">
    <property type="entry name" value="FAD/NAD-bd_sf"/>
</dbReference>
<name>A0ABQ9K5A3_9CUCU</name>
<feature type="domain" description="Glucose-methanol-choline oxidoreductase N-terminal" evidence="2">
    <location>
        <begin position="12"/>
        <end position="174"/>
    </location>
</feature>
<dbReference type="SUPFAM" id="SSF54373">
    <property type="entry name" value="FAD-linked reductases, C-terminal domain"/>
    <property type="match status" value="1"/>
</dbReference>
<protein>
    <submittedName>
        <fullName evidence="4">Uncharacterized protein</fullName>
    </submittedName>
</protein>
<dbReference type="InterPro" id="IPR000172">
    <property type="entry name" value="GMC_OxRdtase_N"/>
</dbReference>
<dbReference type="Proteomes" id="UP001162164">
    <property type="component" value="Unassembled WGS sequence"/>
</dbReference>
<evidence type="ECO:0000313" key="5">
    <source>
        <dbReference type="Proteomes" id="UP001162164"/>
    </source>
</evidence>
<dbReference type="Pfam" id="PF00732">
    <property type="entry name" value="GMC_oxred_N"/>
    <property type="match status" value="2"/>
</dbReference>
<sequence length="583" mass="65426">MYFNNEISELDYDFVIVGAGTAGTVLAARLSENPSWRILLIEAGNVNFAGNRHPAIATRYQGGRMDWHYATEPQQHCCQGLKDQKVYWPAGEGTSEINYMVYTRGNKGDYDRWAANGNPGWSYEEVLPYFLKSEKYEFSKFNRKYHNAEGVMSIEYPYTTLVTDAFLDGANEMGNCFIDNESIFPCIPSMVFHRPIVVGFDIHDYNGKTQMRFSKVKAHMHRGQRHGVYQAFLGPVYNDRNNLTIVSSAQVTKILIDPVTKRAAGVVYIKNKRPKMAWSKNAVILSAGVVGSTKILLLSGIGPKEDLEKMDIPVIESLMVGQGIRDHISYFGLNYLTSLSNEIGNPIGIFRCGKGISSSPAGIEAVGFVKLNDTNRESDVPDVEILLVNRLINRDLKILTNVEDDTYHKCFEMVEEHVGANIFPILLHPKSKGYIKLRSKNFTEPPIIQPNYLSEREDKERLVAGIRFVENLMKTEPFAKADAALYPVPVCDQHPIYSEEYWQCAIETLTMSFNDYMGGCKMGGRHDEEAVVDNELQVYGVEKLMVVDASVIPVTISGHTGAATIMIAEKAADIIKRKYGDRS</sequence>
<dbReference type="EMBL" id="JAPWTJ010000018">
    <property type="protein sequence ID" value="KAJ8985227.1"/>
    <property type="molecule type" value="Genomic_DNA"/>
</dbReference>
<accession>A0ABQ9K5A3</accession>
<dbReference type="PIRSF" id="PIRSF000137">
    <property type="entry name" value="Alcohol_oxidase"/>
    <property type="match status" value="1"/>
</dbReference>
<dbReference type="Gene3D" id="3.50.50.60">
    <property type="entry name" value="FAD/NAD(P)-binding domain"/>
    <property type="match status" value="1"/>
</dbReference>
<evidence type="ECO:0000259" key="3">
    <source>
        <dbReference type="Pfam" id="PF05199"/>
    </source>
</evidence>
<evidence type="ECO:0000256" key="1">
    <source>
        <dbReference type="ARBA" id="ARBA00010790"/>
    </source>
</evidence>
<proteinExistence type="inferred from homology"/>
<dbReference type="PANTHER" id="PTHR11552:SF158">
    <property type="entry name" value="GH23626P-RELATED"/>
    <property type="match status" value="1"/>
</dbReference>
<gene>
    <name evidence="4" type="ORF">NQ317_018256</name>
</gene>
<dbReference type="InterPro" id="IPR007867">
    <property type="entry name" value="GMC_OxRtase_C"/>
</dbReference>